<keyword evidence="1" id="KW-0808">Transferase</keyword>
<dbReference type="PROSITE" id="PS00107">
    <property type="entry name" value="PROTEIN_KINASE_ATP"/>
    <property type="match status" value="1"/>
</dbReference>
<evidence type="ECO:0000313" key="11">
    <source>
        <dbReference type="Proteomes" id="UP001632038"/>
    </source>
</evidence>
<evidence type="ECO:0000259" key="7">
    <source>
        <dbReference type="PROSITE" id="PS50011"/>
    </source>
</evidence>
<comment type="caution">
    <text evidence="8">The sequence shown here is derived from an EMBL/GenBank/DDBJ whole genome shotgun (WGS) entry which is preliminary data.</text>
</comment>
<accession>A0ABD3BY70</accession>
<dbReference type="EMBL" id="JAVIJP010000060">
    <property type="protein sequence ID" value="KAL3622468.1"/>
    <property type="molecule type" value="Genomic_DNA"/>
</dbReference>
<gene>
    <name evidence="8" type="ORF">CASFOL_033879</name>
    <name evidence="9" type="ORF">CASFOL_033880</name>
    <name evidence="10" type="ORF">CASFOL_033881</name>
</gene>
<evidence type="ECO:0000313" key="10">
    <source>
        <dbReference type="EMBL" id="KAL3622470.1"/>
    </source>
</evidence>
<dbReference type="Gene3D" id="1.10.510.10">
    <property type="entry name" value="Transferase(Phosphotransferase) domain 1"/>
    <property type="match status" value="1"/>
</dbReference>
<dbReference type="EMBL" id="JAVIJP010000060">
    <property type="protein sequence ID" value="KAL3622470.1"/>
    <property type="molecule type" value="Genomic_DNA"/>
</dbReference>
<evidence type="ECO:0000256" key="6">
    <source>
        <dbReference type="RuleBase" id="RU000304"/>
    </source>
</evidence>
<keyword evidence="4 5" id="KW-0067">ATP-binding</keyword>
<reference evidence="8 11" key="1">
    <citation type="journal article" date="2024" name="IScience">
        <title>Strigolactones Initiate the Formation of Haustorium-like Structures in Castilleja.</title>
        <authorList>
            <person name="Buerger M."/>
            <person name="Peterson D."/>
            <person name="Chory J."/>
        </authorList>
    </citation>
    <scope>NUCLEOTIDE SEQUENCE</scope>
    <source>
        <strain evidence="8">Tecolote</strain>
        <tissue evidence="8">Flower</tissue>
    </source>
</reference>
<evidence type="ECO:0000256" key="1">
    <source>
        <dbReference type="ARBA" id="ARBA00022679"/>
    </source>
</evidence>
<dbReference type="PANTHER" id="PTHR48011">
    <property type="entry name" value="CCR4-NOT TRANSCRIPTIONAL COMPLEX SUBUNIT CAF120-RELATED"/>
    <property type="match status" value="1"/>
</dbReference>
<dbReference type="GO" id="GO:0004674">
    <property type="term" value="F:protein serine/threonine kinase activity"/>
    <property type="evidence" value="ECO:0007669"/>
    <property type="project" value="UniProtKB-KW"/>
</dbReference>
<dbReference type="SUPFAM" id="SSF56112">
    <property type="entry name" value="Protein kinase-like (PK-like)"/>
    <property type="match status" value="1"/>
</dbReference>
<dbReference type="PANTHER" id="PTHR48011:SF18">
    <property type="entry name" value="MITOGEN-ACTIVATED PROTEIN KINASE KINASE KINASE 19-RELATED"/>
    <property type="match status" value="1"/>
</dbReference>
<protein>
    <recommendedName>
        <fullName evidence="7">Protein kinase domain-containing protein</fullName>
    </recommendedName>
</protein>
<dbReference type="PROSITE" id="PS00108">
    <property type="entry name" value="PROTEIN_KINASE_ST"/>
    <property type="match status" value="1"/>
</dbReference>
<dbReference type="InterPro" id="IPR000719">
    <property type="entry name" value="Prot_kinase_dom"/>
</dbReference>
<keyword evidence="2 5" id="KW-0547">Nucleotide-binding</keyword>
<organism evidence="8 11">
    <name type="scientific">Castilleja foliolosa</name>
    <dbReference type="NCBI Taxonomy" id="1961234"/>
    <lineage>
        <taxon>Eukaryota</taxon>
        <taxon>Viridiplantae</taxon>
        <taxon>Streptophyta</taxon>
        <taxon>Embryophyta</taxon>
        <taxon>Tracheophyta</taxon>
        <taxon>Spermatophyta</taxon>
        <taxon>Magnoliopsida</taxon>
        <taxon>eudicotyledons</taxon>
        <taxon>Gunneridae</taxon>
        <taxon>Pentapetalae</taxon>
        <taxon>asterids</taxon>
        <taxon>lamiids</taxon>
        <taxon>Lamiales</taxon>
        <taxon>Orobanchaceae</taxon>
        <taxon>Pedicularideae</taxon>
        <taxon>Castillejinae</taxon>
        <taxon>Castilleja</taxon>
    </lineage>
</organism>
<feature type="binding site" evidence="5">
    <location>
        <position position="47"/>
    </location>
    <ligand>
        <name>ATP</name>
        <dbReference type="ChEBI" id="CHEBI:30616"/>
    </ligand>
</feature>
<evidence type="ECO:0000256" key="5">
    <source>
        <dbReference type="PROSITE-ProRule" id="PRU10141"/>
    </source>
</evidence>
<reference evidence="8" key="2">
    <citation type="submission" date="2024-11" db="EMBL/GenBank/DDBJ databases">
        <authorList>
            <person name="Burger M."/>
            <person name="Chory J."/>
        </authorList>
    </citation>
    <scope>NUCLEOTIDE SEQUENCE</scope>
    <source>
        <strain evidence="8">Tecolote</strain>
        <tissue evidence="8">Flower</tissue>
    </source>
</reference>
<dbReference type="AlphaFoldDB" id="A0ABD3BY70"/>
<dbReference type="GO" id="GO:0005524">
    <property type="term" value="F:ATP binding"/>
    <property type="evidence" value="ECO:0007669"/>
    <property type="project" value="UniProtKB-UniRule"/>
</dbReference>
<dbReference type="PROSITE" id="PS50011">
    <property type="entry name" value="PROTEIN_KINASE_DOM"/>
    <property type="match status" value="1"/>
</dbReference>
<dbReference type="InterPro" id="IPR008271">
    <property type="entry name" value="Ser/Thr_kinase_AS"/>
</dbReference>
<keyword evidence="6" id="KW-0723">Serine/threonine-protein kinase</keyword>
<dbReference type="SMART" id="SM00220">
    <property type="entry name" value="S_TKc"/>
    <property type="match status" value="1"/>
</dbReference>
<evidence type="ECO:0000256" key="2">
    <source>
        <dbReference type="ARBA" id="ARBA00022741"/>
    </source>
</evidence>
<evidence type="ECO:0000313" key="8">
    <source>
        <dbReference type="EMBL" id="KAL3622468.1"/>
    </source>
</evidence>
<feature type="domain" description="Protein kinase" evidence="7">
    <location>
        <begin position="8"/>
        <end position="272"/>
    </location>
</feature>
<dbReference type="InterPro" id="IPR052751">
    <property type="entry name" value="Plant_MAPKKK"/>
</dbReference>
<name>A0ABD3BY70_9LAMI</name>
<dbReference type="InterPro" id="IPR011009">
    <property type="entry name" value="Kinase-like_dom_sf"/>
</dbReference>
<dbReference type="InterPro" id="IPR017441">
    <property type="entry name" value="Protein_kinase_ATP_BS"/>
</dbReference>
<keyword evidence="3" id="KW-0418">Kinase</keyword>
<evidence type="ECO:0000256" key="4">
    <source>
        <dbReference type="ARBA" id="ARBA00022840"/>
    </source>
</evidence>
<evidence type="ECO:0000313" key="9">
    <source>
        <dbReference type="EMBL" id="KAL3622469.1"/>
    </source>
</evidence>
<proteinExistence type="inferred from homology"/>
<dbReference type="Pfam" id="PF00069">
    <property type="entry name" value="Pkinase"/>
    <property type="match status" value="1"/>
</dbReference>
<keyword evidence="11" id="KW-1185">Reference proteome</keyword>
<dbReference type="EMBL" id="JAVIJP010000060">
    <property type="protein sequence ID" value="KAL3622469.1"/>
    <property type="molecule type" value="Genomic_DNA"/>
</dbReference>
<evidence type="ECO:0000256" key="3">
    <source>
        <dbReference type="ARBA" id="ARBA00022777"/>
    </source>
</evidence>
<sequence length="307" mass="33836">MAKFEFQWTRGETLGEGAFGFVSVAKTHHQYAGNNHHHLIPPLIAVKTSLLSLSKTLWTEKGLLDKFKGCPSIIRCYGDDITTTDNGGADKFYNILLEYASGGCLADRIVPKKGIPEIIVSRYTKSILTALVHIHNLGYVHCDVKPPNMLLFQGDNAKLADFGTCTSVDDGKFCAFRGTVLYAAPESVAWNKFVPESDVWGLGCSVLQMLTGKSPWPMCDNKELLFRIGSSTQIPEIPKKISKEAKDFLSKCFVKDPSARSKADTLLHHPFVVNHLTAHVGSTCKSSRLSIHSIVPHCFHLPKVHAT</sequence>
<comment type="similarity">
    <text evidence="6">Belongs to the protein kinase superfamily.</text>
</comment>
<dbReference type="Proteomes" id="UP001632038">
    <property type="component" value="Unassembled WGS sequence"/>
</dbReference>